<gene>
    <name evidence="2" type="ORF">Hyperionvirus13_22</name>
</gene>
<protein>
    <submittedName>
        <fullName evidence="2">Uncharacterized protein</fullName>
    </submittedName>
</protein>
<keyword evidence="1" id="KW-0812">Transmembrane</keyword>
<sequence length="155" mass="17445">MEAEFHLLGATESYFRRTGVIIASICLSLTYIISASISVGMLIEKLGGFDMVCLWLATYIFFSLILLFLDISALYQKNDPERGTIMLAGYLFFCGLILLSAPSLYDSSGWTRNMYYISIGFFVFKFGYAIFNIILLANCHKGIPDHNISLRGNCR</sequence>
<feature type="transmembrane region" description="Helical" evidence="1">
    <location>
        <begin position="20"/>
        <end position="43"/>
    </location>
</feature>
<proteinExistence type="predicted"/>
<keyword evidence="1" id="KW-1133">Transmembrane helix</keyword>
<keyword evidence="1" id="KW-0472">Membrane</keyword>
<name>A0A3G5AET8_9VIRU</name>
<evidence type="ECO:0000313" key="2">
    <source>
        <dbReference type="EMBL" id="AYV83879.1"/>
    </source>
</evidence>
<feature type="transmembrane region" description="Helical" evidence="1">
    <location>
        <begin position="55"/>
        <end position="75"/>
    </location>
</feature>
<evidence type="ECO:0000256" key="1">
    <source>
        <dbReference type="SAM" id="Phobius"/>
    </source>
</evidence>
<reference evidence="2" key="1">
    <citation type="submission" date="2018-10" db="EMBL/GenBank/DDBJ databases">
        <title>Hidden diversity of soil giant viruses.</title>
        <authorList>
            <person name="Schulz F."/>
            <person name="Alteio L."/>
            <person name="Goudeau D."/>
            <person name="Ryan E.M."/>
            <person name="Malmstrom R.R."/>
            <person name="Blanchard J."/>
            <person name="Woyke T."/>
        </authorList>
    </citation>
    <scope>NUCLEOTIDE SEQUENCE</scope>
    <source>
        <strain evidence="2">HYV1</strain>
    </source>
</reference>
<accession>A0A3G5AET8</accession>
<dbReference type="EMBL" id="MK072395">
    <property type="protein sequence ID" value="AYV83879.1"/>
    <property type="molecule type" value="Genomic_DNA"/>
</dbReference>
<organism evidence="2">
    <name type="scientific">Hyperionvirus sp</name>
    <dbReference type="NCBI Taxonomy" id="2487770"/>
    <lineage>
        <taxon>Viruses</taxon>
        <taxon>Varidnaviria</taxon>
        <taxon>Bamfordvirae</taxon>
        <taxon>Nucleocytoviricota</taxon>
        <taxon>Megaviricetes</taxon>
        <taxon>Imitervirales</taxon>
        <taxon>Mimiviridae</taxon>
        <taxon>Klosneuvirinae</taxon>
    </lineage>
</organism>
<feature type="transmembrane region" description="Helical" evidence="1">
    <location>
        <begin position="87"/>
        <end position="105"/>
    </location>
</feature>
<feature type="transmembrane region" description="Helical" evidence="1">
    <location>
        <begin position="117"/>
        <end position="137"/>
    </location>
</feature>